<evidence type="ECO:0000313" key="8">
    <source>
        <dbReference type="Proteomes" id="UP000198324"/>
    </source>
</evidence>
<organism evidence="7 8">
    <name type="scientific">Humidesulfovibrio mexicanus</name>
    <dbReference type="NCBI Taxonomy" id="147047"/>
    <lineage>
        <taxon>Bacteria</taxon>
        <taxon>Pseudomonadati</taxon>
        <taxon>Thermodesulfobacteriota</taxon>
        <taxon>Desulfovibrionia</taxon>
        <taxon>Desulfovibrionales</taxon>
        <taxon>Desulfovibrionaceae</taxon>
        <taxon>Humidesulfovibrio</taxon>
    </lineage>
</organism>
<gene>
    <name evidence="7" type="ORF">SAMN04488503_1926</name>
</gene>
<name>A0A239A9U6_9BACT</name>
<keyword evidence="5 6" id="KW-0472">Membrane</keyword>
<feature type="transmembrane region" description="Helical" evidence="6">
    <location>
        <begin position="172"/>
        <end position="193"/>
    </location>
</feature>
<evidence type="ECO:0000256" key="2">
    <source>
        <dbReference type="ARBA" id="ARBA00022475"/>
    </source>
</evidence>
<dbReference type="PANTHER" id="PTHR38601:SF1">
    <property type="entry name" value="HYDROGENASE-4 COMPONENT E"/>
    <property type="match status" value="1"/>
</dbReference>
<feature type="transmembrane region" description="Helical" evidence="6">
    <location>
        <begin position="122"/>
        <end position="141"/>
    </location>
</feature>
<proteinExistence type="predicted"/>
<reference evidence="7 8" key="1">
    <citation type="submission" date="2017-06" db="EMBL/GenBank/DDBJ databases">
        <authorList>
            <person name="Kim H.J."/>
            <person name="Triplett B.A."/>
        </authorList>
    </citation>
    <scope>NUCLEOTIDE SEQUENCE [LARGE SCALE GENOMIC DNA]</scope>
    <source>
        <strain evidence="7 8">DSM 13116</strain>
    </source>
</reference>
<feature type="transmembrane region" description="Helical" evidence="6">
    <location>
        <begin position="7"/>
        <end position="32"/>
    </location>
</feature>
<keyword evidence="8" id="KW-1185">Reference proteome</keyword>
<evidence type="ECO:0000256" key="4">
    <source>
        <dbReference type="ARBA" id="ARBA00022989"/>
    </source>
</evidence>
<dbReference type="PANTHER" id="PTHR38601">
    <property type="entry name" value="HYDROGENASE-4 COMPONENT E"/>
    <property type="match status" value="1"/>
</dbReference>
<comment type="subcellular location">
    <subcellularLocation>
        <location evidence="1">Cell membrane</location>
        <topology evidence="1">Multi-pass membrane protein</topology>
    </subcellularLocation>
</comment>
<sequence length="212" mass="22627">MHSLVELILVGLVLTNLVLLGTSRIGLCIRMVAFQGVGLAFLPLLGHGELALSSLAVSAATAVLKGGVFPWLLFRSLESAHVRAEVEPYVGYSASLLFGVAALAASVWLGGRMPMPVGLPQLLTPVAFFTILVGLFGIVARRKAVSQVVAYLVLENGIFAFGAVALRKAQLLVEMGILLDVFVAVFVMGIAIFRINREFDHIDADRLASLKE</sequence>
<evidence type="ECO:0000256" key="6">
    <source>
        <dbReference type="SAM" id="Phobius"/>
    </source>
</evidence>
<keyword evidence="3 6" id="KW-0812">Transmembrane</keyword>
<dbReference type="GO" id="GO:0005886">
    <property type="term" value="C:plasma membrane"/>
    <property type="evidence" value="ECO:0007669"/>
    <property type="project" value="UniProtKB-SubCell"/>
</dbReference>
<protein>
    <submittedName>
        <fullName evidence="7">Hydrogenase-4 component E</fullName>
    </submittedName>
</protein>
<evidence type="ECO:0000256" key="1">
    <source>
        <dbReference type="ARBA" id="ARBA00004651"/>
    </source>
</evidence>
<dbReference type="AlphaFoldDB" id="A0A239A9U6"/>
<feature type="transmembrane region" description="Helical" evidence="6">
    <location>
        <begin position="89"/>
        <end position="110"/>
    </location>
</feature>
<dbReference type="Pfam" id="PF00420">
    <property type="entry name" value="Oxidored_q2"/>
    <property type="match status" value="1"/>
</dbReference>
<feature type="transmembrane region" description="Helical" evidence="6">
    <location>
        <begin position="52"/>
        <end position="77"/>
    </location>
</feature>
<dbReference type="Proteomes" id="UP000198324">
    <property type="component" value="Unassembled WGS sequence"/>
</dbReference>
<dbReference type="RefSeq" id="WP_089274103.1">
    <property type="nucleotide sequence ID" value="NZ_FZOC01000003.1"/>
</dbReference>
<evidence type="ECO:0000256" key="5">
    <source>
        <dbReference type="ARBA" id="ARBA00023136"/>
    </source>
</evidence>
<accession>A0A239A9U6</accession>
<keyword evidence="2" id="KW-1003">Cell membrane</keyword>
<feature type="transmembrane region" description="Helical" evidence="6">
    <location>
        <begin position="148"/>
        <end position="166"/>
    </location>
</feature>
<evidence type="ECO:0000313" key="7">
    <source>
        <dbReference type="EMBL" id="SNR92101.1"/>
    </source>
</evidence>
<dbReference type="InterPro" id="IPR039428">
    <property type="entry name" value="NUOK/Mnh_C1-like"/>
</dbReference>
<dbReference type="EMBL" id="FZOC01000003">
    <property type="protein sequence ID" value="SNR92101.1"/>
    <property type="molecule type" value="Genomic_DNA"/>
</dbReference>
<keyword evidence="4 6" id="KW-1133">Transmembrane helix</keyword>
<dbReference type="OrthoDB" id="5298295at2"/>
<evidence type="ECO:0000256" key="3">
    <source>
        <dbReference type="ARBA" id="ARBA00022692"/>
    </source>
</evidence>
<dbReference type="InterPro" id="IPR038730">
    <property type="entry name" value="HyfE-like"/>
</dbReference>